<feature type="domain" description="EAL" evidence="1">
    <location>
        <begin position="1"/>
        <end position="113"/>
    </location>
</feature>
<proteinExistence type="predicted"/>
<dbReference type="InterPro" id="IPR001633">
    <property type="entry name" value="EAL_dom"/>
</dbReference>
<dbReference type="CDD" id="cd01948">
    <property type="entry name" value="EAL"/>
    <property type="match status" value="1"/>
</dbReference>
<gene>
    <name evidence="2" type="primary">yjcC</name>
    <name evidence="2" type="ORF">ERS007739_00862</name>
</gene>
<dbReference type="Gene3D" id="3.20.20.450">
    <property type="entry name" value="EAL domain"/>
    <property type="match status" value="1"/>
</dbReference>
<dbReference type="PANTHER" id="PTHR33121">
    <property type="entry name" value="CYCLIC DI-GMP PHOSPHODIESTERASE PDEF"/>
    <property type="match status" value="1"/>
</dbReference>
<protein>
    <submittedName>
        <fullName evidence="2">Diguanylate cyclase/phosphodiesterase</fullName>
    </submittedName>
</protein>
<dbReference type="PROSITE" id="PS50883">
    <property type="entry name" value="EAL"/>
    <property type="match status" value="1"/>
</dbReference>
<evidence type="ECO:0000259" key="1">
    <source>
        <dbReference type="PROSITE" id="PS50883"/>
    </source>
</evidence>
<evidence type="ECO:0000313" key="3">
    <source>
        <dbReference type="Proteomes" id="UP000039021"/>
    </source>
</evidence>
<accession>A0A916PG39</accession>
<dbReference type="EMBL" id="CSBK01000284">
    <property type="protein sequence ID" value="COX20671.1"/>
    <property type="molecule type" value="Genomic_DNA"/>
</dbReference>
<dbReference type="SMART" id="SM00052">
    <property type="entry name" value="EAL"/>
    <property type="match status" value="1"/>
</dbReference>
<reference evidence="3" key="1">
    <citation type="submission" date="2015-03" db="EMBL/GenBank/DDBJ databases">
        <authorList>
            <consortium name="Pathogen Informatics"/>
        </authorList>
    </citation>
    <scope>NUCLEOTIDE SEQUENCE [LARGE SCALE GENOMIC DNA]</scope>
    <source>
        <strain evidence="3">N09902308</strain>
    </source>
</reference>
<comment type="caution">
    <text evidence="2">The sequence shown here is derived from an EMBL/GenBank/DDBJ whole genome shotgun (WGS) entry which is preliminary data.</text>
</comment>
<dbReference type="PANTHER" id="PTHR33121:SF70">
    <property type="entry name" value="SIGNALING PROTEIN YKOW"/>
    <property type="match status" value="1"/>
</dbReference>
<dbReference type="InterPro" id="IPR035919">
    <property type="entry name" value="EAL_sf"/>
</dbReference>
<dbReference type="Pfam" id="PF00563">
    <property type="entry name" value="EAL"/>
    <property type="match status" value="1"/>
</dbReference>
<dbReference type="InterPro" id="IPR050706">
    <property type="entry name" value="Cyclic-di-GMP_PDE-like"/>
</dbReference>
<evidence type="ECO:0000313" key="2">
    <source>
        <dbReference type="EMBL" id="COX20671.1"/>
    </source>
</evidence>
<sequence>MTRLQELSALGVGIAIDDFGIGFSSLAYLPRLPVDVVKLGGKFIECLDGDIQARLANEQITRAMIDLGDKLGITVTAKLVETPSQAARLRAFGCKAAQGWHFAKALPVDFFRE</sequence>
<dbReference type="Proteomes" id="UP000039021">
    <property type="component" value="Unassembled WGS sequence"/>
</dbReference>
<dbReference type="GO" id="GO:0071111">
    <property type="term" value="F:cyclic-guanylate-specific phosphodiesterase activity"/>
    <property type="evidence" value="ECO:0007669"/>
    <property type="project" value="InterPro"/>
</dbReference>
<dbReference type="SUPFAM" id="SSF141868">
    <property type="entry name" value="EAL domain-like"/>
    <property type="match status" value="1"/>
</dbReference>
<name>A0A916PG39_MYCTX</name>
<organism evidence="2 3">
    <name type="scientific">Mycobacterium tuberculosis</name>
    <dbReference type="NCBI Taxonomy" id="1773"/>
    <lineage>
        <taxon>Bacteria</taxon>
        <taxon>Bacillati</taxon>
        <taxon>Actinomycetota</taxon>
        <taxon>Actinomycetes</taxon>
        <taxon>Mycobacteriales</taxon>
        <taxon>Mycobacteriaceae</taxon>
        <taxon>Mycobacterium</taxon>
        <taxon>Mycobacterium tuberculosis complex</taxon>
    </lineage>
</organism>
<dbReference type="AlphaFoldDB" id="A0A916PG39"/>